<comment type="function">
    <text evidence="6">Putative Notch ligand involved in the mediation of Notch signaling.</text>
</comment>
<keyword evidence="2 6" id="KW-0245">EGF-like domain</keyword>
<keyword evidence="6" id="KW-0812">Transmembrane</keyword>
<comment type="caution">
    <text evidence="8">The sequence shown here is derived from an EMBL/GenBank/DDBJ whole genome shotgun (WGS) entry which is preliminary data.</text>
</comment>
<feature type="non-terminal residue" evidence="8">
    <location>
        <position position="1"/>
    </location>
</feature>
<evidence type="ECO:0000313" key="9">
    <source>
        <dbReference type="Proteomes" id="UP001476798"/>
    </source>
</evidence>
<comment type="subcellular location">
    <subcellularLocation>
        <location evidence="6">Membrane</location>
        <topology evidence="6">Single-pass type I membrane protein</topology>
    </subcellularLocation>
</comment>
<keyword evidence="6" id="KW-1133">Transmembrane helix</keyword>
<protein>
    <recommendedName>
        <fullName evidence="6">Delta-like protein</fullName>
    </recommendedName>
</protein>
<keyword evidence="6" id="KW-0472">Membrane</keyword>
<evidence type="ECO:0000256" key="6">
    <source>
        <dbReference type="RuleBase" id="RU280815"/>
    </source>
</evidence>
<dbReference type="Proteomes" id="UP001476798">
    <property type="component" value="Unassembled WGS sequence"/>
</dbReference>
<evidence type="ECO:0000259" key="7">
    <source>
        <dbReference type="PROSITE" id="PS51051"/>
    </source>
</evidence>
<feature type="domain" description="DSL" evidence="7">
    <location>
        <begin position="41"/>
        <end position="85"/>
    </location>
</feature>
<reference evidence="8 9" key="1">
    <citation type="submission" date="2021-06" db="EMBL/GenBank/DDBJ databases">
        <authorList>
            <person name="Palmer J.M."/>
        </authorList>
    </citation>
    <scope>NUCLEOTIDE SEQUENCE [LARGE SCALE GENOMIC DNA]</scope>
    <source>
        <strain evidence="8 9">GA_2019</strain>
        <tissue evidence="8">Muscle</tissue>
    </source>
</reference>
<accession>A0ABV0PJW5</accession>
<evidence type="ECO:0000256" key="1">
    <source>
        <dbReference type="ARBA" id="ARBA00022473"/>
    </source>
</evidence>
<feature type="disulfide bond" evidence="5">
    <location>
        <begin position="56"/>
        <end position="68"/>
    </location>
</feature>
<organism evidence="8 9">
    <name type="scientific">Goodea atripinnis</name>
    <dbReference type="NCBI Taxonomy" id="208336"/>
    <lineage>
        <taxon>Eukaryota</taxon>
        <taxon>Metazoa</taxon>
        <taxon>Chordata</taxon>
        <taxon>Craniata</taxon>
        <taxon>Vertebrata</taxon>
        <taxon>Euteleostomi</taxon>
        <taxon>Actinopterygii</taxon>
        <taxon>Neopterygii</taxon>
        <taxon>Teleostei</taxon>
        <taxon>Neoteleostei</taxon>
        <taxon>Acanthomorphata</taxon>
        <taxon>Ovalentaria</taxon>
        <taxon>Atherinomorphae</taxon>
        <taxon>Cyprinodontiformes</taxon>
        <taxon>Goodeidae</taxon>
        <taxon>Goodea</taxon>
    </lineage>
</organism>
<dbReference type="Gene3D" id="2.10.25.140">
    <property type="match status" value="1"/>
</dbReference>
<evidence type="ECO:0000256" key="4">
    <source>
        <dbReference type="ARBA" id="ARBA00023157"/>
    </source>
</evidence>
<feature type="disulfide bond" evidence="5">
    <location>
        <begin position="76"/>
        <end position="85"/>
    </location>
</feature>
<sequence>NPELLISSFAIQNQLGIGPEWSQDVQTGMGTQTELRYSYRIVCKENYYGDTCSKICAPRDDHFGHYTCTPDGQIDCLPGWKGEYCQKRKQE</sequence>
<keyword evidence="1 6" id="KW-0217">Developmental protein</keyword>
<keyword evidence="9" id="KW-1185">Reference proteome</keyword>
<dbReference type="SMART" id="SM00051">
    <property type="entry name" value="DSL"/>
    <property type="match status" value="1"/>
</dbReference>
<evidence type="ECO:0000256" key="2">
    <source>
        <dbReference type="ARBA" id="ARBA00022536"/>
    </source>
</evidence>
<keyword evidence="3 6" id="KW-0677">Repeat</keyword>
<evidence type="ECO:0000256" key="5">
    <source>
        <dbReference type="PROSITE-ProRule" id="PRU00377"/>
    </source>
</evidence>
<dbReference type="Pfam" id="PF01414">
    <property type="entry name" value="DSL"/>
    <property type="match status" value="1"/>
</dbReference>
<dbReference type="InterPro" id="IPR001774">
    <property type="entry name" value="DSL"/>
</dbReference>
<evidence type="ECO:0000313" key="8">
    <source>
        <dbReference type="EMBL" id="MEQ2183780.1"/>
    </source>
</evidence>
<gene>
    <name evidence="8" type="ORF">GOODEAATRI_001441</name>
</gene>
<keyword evidence="4 5" id="KW-1015">Disulfide bond</keyword>
<proteinExistence type="predicted"/>
<dbReference type="PROSITE" id="PS51051">
    <property type="entry name" value="DSL"/>
    <property type="match status" value="1"/>
</dbReference>
<feature type="disulfide bond" evidence="5">
    <location>
        <begin position="43"/>
        <end position="52"/>
    </location>
</feature>
<keyword evidence="6" id="KW-0732">Signal</keyword>
<dbReference type="EMBL" id="JAHRIO010080008">
    <property type="protein sequence ID" value="MEQ2183780.1"/>
    <property type="molecule type" value="Genomic_DNA"/>
</dbReference>
<evidence type="ECO:0000256" key="3">
    <source>
        <dbReference type="ARBA" id="ARBA00022737"/>
    </source>
</evidence>
<name>A0ABV0PJW5_9TELE</name>